<accession>A0A918XMJ6</accession>
<dbReference type="InterPro" id="IPR029001">
    <property type="entry name" value="ITPase-like_fam"/>
</dbReference>
<dbReference type="PANTHER" id="PTHR43213:SF5">
    <property type="entry name" value="BIFUNCTIONAL DTTP_UTP PYROPHOSPHATASE_METHYLTRANSFERASE PROTEIN-RELATED"/>
    <property type="match status" value="1"/>
</dbReference>
<dbReference type="PANTHER" id="PTHR43213">
    <property type="entry name" value="BIFUNCTIONAL DTTP/UTP PYROPHOSPHATASE/METHYLTRANSFERASE PROTEIN-RELATED"/>
    <property type="match status" value="1"/>
</dbReference>
<keyword evidence="6" id="KW-1185">Reference proteome</keyword>
<dbReference type="Proteomes" id="UP000630353">
    <property type="component" value="Unassembled WGS sequence"/>
</dbReference>
<dbReference type="RefSeq" id="WP_189987026.1">
    <property type="nucleotide sequence ID" value="NZ_BMZS01000001.1"/>
</dbReference>
<name>A0A918XMJ6_9PROT</name>
<comment type="function">
    <text evidence="4">Nucleoside triphosphate pyrophosphatase that hydrolyzes 7-methyl-GTP (m(7)GTP). May have a dual role in cell division arrest and in preventing the incorporation of modified nucleotides into cellular nucleic acids.</text>
</comment>
<dbReference type="EMBL" id="BMZS01000001">
    <property type="protein sequence ID" value="GHD39693.1"/>
    <property type="molecule type" value="Genomic_DNA"/>
</dbReference>
<comment type="caution">
    <text evidence="4">Lacks conserved residue(s) required for the propagation of feature annotation.</text>
</comment>
<dbReference type="Gene3D" id="3.90.950.10">
    <property type="match status" value="1"/>
</dbReference>
<feature type="site" description="Important for substrate specificity" evidence="4">
    <location>
        <position position="175"/>
    </location>
</feature>
<evidence type="ECO:0000256" key="1">
    <source>
        <dbReference type="ARBA" id="ARBA00001968"/>
    </source>
</evidence>
<dbReference type="AlphaFoldDB" id="A0A918XMJ6"/>
<dbReference type="GO" id="GO:0047429">
    <property type="term" value="F:nucleoside triphosphate diphosphatase activity"/>
    <property type="evidence" value="ECO:0007669"/>
    <property type="project" value="InterPro"/>
</dbReference>
<feature type="active site" description="Proton acceptor" evidence="4">
    <location>
        <position position="89"/>
    </location>
</feature>
<feature type="site" description="Important for substrate specificity" evidence="4">
    <location>
        <position position="90"/>
    </location>
</feature>
<keyword evidence="2 4" id="KW-0378">Hydrolase</keyword>
<dbReference type="SUPFAM" id="SSF52972">
    <property type="entry name" value="ITPase-like"/>
    <property type="match status" value="1"/>
</dbReference>
<reference evidence="5" key="1">
    <citation type="journal article" date="2014" name="Int. J. Syst. Evol. Microbiol.">
        <title>Complete genome sequence of Corynebacterium casei LMG S-19264T (=DSM 44701T), isolated from a smear-ripened cheese.</title>
        <authorList>
            <consortium name="US DOE Joint Genome Institute (JGI-PGF)"/>
            <person name="Walter F."/>
            <person name="Albersmeier A."/>
            <person name="Kalinowski J."/>
            <person name="Ruckert C."/>
        </authorList>
    </citation>
    <scope>NUCLEOTIDE SEQUENCE</scope>
    <source>
        <strain evidence="5">KCTC 42651</strain>
    </source>
</reference>
<proteinExistence type="inferred from homology"/>
<gene>
    <name evidence="5" type="ORF">GCM10017083_01870</name>
</gene>
<comment type="caution">
    <text evidence="5">The sequence shown here is derived from an EMBL/GenBank/DDBJ whole genome shotgun (WGS) entry which is preliminary data.</text>
</comment>
<evidence type="ECO:0000313" key="5">
    <source>
        <dbReference type="EMBL" id="GHD39693.1"/>
    </source>
</evidence>
<dbReference type="Pfam" id="PF02545">
    <property type="entry name" value="Maf"/>
    <property type="match status" value="1"/>
</dbReference>
<evidence type="ECO:0000256" key="2">
    <source>
        <dbReference type="ARBA" id="ARBA00022801"/>
    </source>
</evidence>
<comment type="cofactor">
    <cofactor evidence="1 4">
        <name>a divalent metal cation</name>
        <dbReference type="ChEBI" id="CHEBI:60240"/>
    </cofactor>
</comment>
<organism evidence="5 6">
    <name type="scientific">Thalassobaculum fulvum</name>
    <dbReference type="NCBI Taxonomy" id="1633335"/>
    <lineage>
        <taxon>Bacteria</taxon>
        <taxon>Pseudomonadati</taxon>
        <taxon>Pseudomonadota</taxon>
        <taxon>Alphaproteobacteria</taxon>
        <taxon>Rhodospirillales</taxon>
        <taxon>Thalassobaculaceae</taxon>
        <taxon>Thalassobaculum</taxon>
    </lineage>
</organism>
<evidence type="ECO:0000256" key="3">
    <source>
        <dbReference type="ARBA" id="ARBA00023080"/>
    </source>
</evidence>
<keyword evidence="4" id="KW-0963">Cytoplasm</keyword>
<protein>
    <recommendedName>
        <fullName evidence="4">7-methyl-GTP pyrophosphatase</fullName>
        <shortName evidence="4">m(7)GTP pyrophosphatase</shortName>
        <ecNumber evidence="4">3.6.1.-</ecNumber>
    </recommendedName>
</protein>
<comment type="catalytic activity">
    <reaction evidence="4">
        <text>N(7)-methyl-GTP + H2O = N(7)-methyl-GMP + diphosphate + H(+)</text>
        <dbReference type="Rhea" id="RHEA:58744"/>
        <dbReference type="ChEBI" id="CHEBI:15377"/>
        <dbReference type="ChEBI" id="CHEBI:15378"/>
        <dbReference type="ChEBI" id="CHEBI:33019"/>
        <dbReference type="ChEBI" id="CHEBI:58285"/>
        <dbReference type="ChEBI" id="CHEBI:87133"/>
    </reaction>
</comment>
<evidence type="ECO:0000313" key="6">
    <source>
        <dbReference type="Proteomes" id="UP000630353"/>
    </source>
</evidence>
<evidence type="ECO:0000256" key="4">
    <source>
        <dbReference type="HAMAP-Rule" id="MF_00528"/>
    </source>
</evidence>
<comment type="subcellular location">
    <subcellularLocation>
        <location evidence="4">Cytoplasm</location>
    </subcellularLocation>
</comment>
<dbReference type="EC" id="3.6.1.-" evidence="4"/>
<reference evidence="5" key="2">
    <citation type="submission" date="2020-09" db="EMBL/GenBank/DDBJ databases">
        <authorList>
            <person name="Sun Q."/>
            <person name="Kim S."/>
        </authorList>
    </citation>
    <scope>NUCLEOTIDE SEQUENCE</scope>
    <source>
        <strain evidence="5">KCTC 42651</strain>
    </source>
</reference>
<dbReference type="CDD" id="cd00555">
    <property type="entry name" value="Maf"/>
    <property type="match status" value="1"/>
</dbReference>
<keyword evidence="3 4" id="KW-0546">Nucleotide metabolism</keyword>
<sequence length="212" mass="22601">MDNPRVALPGPAAETVPVVLASGSRFRAQMLRAAGVPFSVVVAGVDEAAVRESLGAEGASTEDVATALAELKAMAVSRRHPDALVIGSDQMLDCNGVWFEKPADRDHARATLQALAGRDHRLVTSVVVARAGSRIWHASQTVRMRMRPLSEAFIESYLDAVGEDVRSSVGAYQLEGLGAQLFTAVEGDYFTVLGLPLLPLLDFLRAHGVLAR</sequence>
<feature type="site" description="Important for substrate specificity" evidence="4">
    <location>
        <position position="26"/>
    </location>
</feature>
<dbReference type="HAMAP" id="MF_00528">
    <property type="entry name" value="Maf"/>
    <property type="match status" value="1"/>
</dbReference>
<comment type="similarity">
    <text evidence="4">Belongs to the Maf family. YceF subfamily.</text>
</comment>
<dbReference type="InterPro" id="IPR003697">
    <property type="entry name" value="Maf-like"/>
</dbReference>
<dbReference type="PIRSF" id="PIRSF006305">
    <property type="entry name" value="Maf"/>
    <property type="match status" value="1"/>
</dbReference>
<dbReference type="GO" id="GO:0005737">
    <property type="term" value="C:cytoplasm"/>
    <property type="evidence" value="ECO:0007669"/>
    <property type="project" value="UniProtKB-SubCell"/>
</dbReference>
<dbReference type="GO" id="GO:0009117">
    <property type="term" value="P:nucleotide metabolic process"/>
    <property type="evidence" value="ECO:0007669"/>
    <property type="project" value="UniProtKB-KW"/>
</dbReference>